<evidence type="ECO:0000313" key="2">
    <source>
        <dbReference type="Proteomes" id="UP000252479"/>
    </source>
</evidence>
<gene>
    <name evidence="1" type="ORF">CIK83_18370</name>
</gene>
<dbReference type="AlphaFoldDB" id="A0A368LFC8"/>
<dbReference type="Proteomes" id="UP000252479">
    <property type="component" value="Unassembled WGS sequence"/>
</dbReference>
<comment type="caution">
    <text evidence="1">The sequence shown here is derived from an EMBL/GenBank/DDBJ whole genome shotgun (WGS) entry which is preliminary data.</text>
</comment>
<proteinExistence type="predicted"/>
<protein>
    <submittedName>
        <fullName evidence="1">XRE family transcriptional regulator</fullName>
    </submittedName>
</protein>
<dbReference type="EMBL" id="QPGL01000022">
    <property type="protein sequence ID" value="RCS67861.1"/>
    <property type="molecule type" value="Genomic_DNA"/>
</dbReference>
<reference evidence="1 2" key="1">
    <citation type="journal article" date="2017" name="Elife">
        <title>Extensive horizontal gene transfer in cheese-associated bacteria.</title>
        <authorList>
            <person name="Bonham K.S."/>
            <person name="Wolfe B.E."/>
            <person name="Dutton R.J."/>
        </authorList>
    </citation>
    <scope>NUCLEOTIDE SEQUENCE [LARGE SCALE GENOMIC DNA]</scope>
    <source>
        <strain evidence="1 2">JB196</strain>
    </source>
</reference>
<sequence>ELRHLMRAQDNYFPELEKTAQEMLDAIDHPGGPLTQRAAGDIAAHVGVTLHYVPDLPQSTRSVLDLRNGRLYLPNRVSTDPRG</sequence>
<organism evidence="1 2">
    <name type="scientific">Vibrio casei</name>
    <dbReference type="NCBI Taxonomy" id="673372"/>
    <lineage>
        <taxon>Bacteria</taxon>
        <taxon>Pseudomonadati</taxon>
        <taxon>Pseudomonadota</taxon>
        <taxon>Gammaproteobacteria</taxon>
        <taxon>Vibrionales</taxon>
        <taxon>Vibrionaceae</taxon>
        <taxon>Vibrio</taxon>
    </lineage>
</organism>
<dbReference type="GeneID" id="303190888"/>
<dbReference type="RefSeq" id="WP_220231788.1">
    <property type="nucleotide sequence ID" value="NZ_QPGL01000022.1"/>
</dbReference>
<name>A0A368LFC8_9VIBR</name>
<keyword evidence="2" id="KW-1185">Reference proteome</keyword>
<feature type="non-terminal residue" evidence="1">
    <location>
        <position position="1"/>
    </location>
</feature>
<feature type="non-terminal residue" evidence="1">
    <location>
        <position position="83"/>
    </location>
</feature>
<accession>A0A368LFC8</accession>
<evidence type="ECO:0000313" key="1">
    <source>
        <dbReference type="EMBL" id="RCS67861.1"/>
    </source>
</evidence>